<sequence>MSHCEDLTVEGLTKPKEGLQMVPMGDANFGSRGVKHLSKKQRSGKFDKPYVISNASVNANIVDLEETLEGSGQQD</sequence>
<accession>A0A5K3FM22</accession>
<reference evidence="1" key="1">
    <citation type="submission" date="2019-11" db="UniProtKB">
        <authorList>
            <consortium name="WormBaseParasite"/>
        </authorList>
    </citation>
    <scope>IDENTIFICATION</scope>
</reference>
<dbReference type="AlphaFoldDB" id="A0A5K3FM22"/>
<proteinExistence type="predicted"/>
<organism evidence="1">
    <name type="scientific">Mesocestoides corti</name>
    <name type="common">Flatworm</name>
    <dbReference type="NCBI Taxonomy" id="53468"/>
    <lineage>
        <taxon>Eukaryota</taxon>
        <taxon>Metazoa</taxon>
        <taxon>Spiralia</taxon>
        <taxon>Lophotrochozoa</taxon>
        <taxon>Platyhelminthes</taxon>
        <taxon>Cestoda</taxon>
        <taxon>Eucestoda</taxon>
        <taxon>Cyclophyllidea</taxon>
        <taxon>Mesocestoididae</taxon>
        <taxon>Mesocestoides</taxon>
    </lineage>
</organism>
<protein>
    <submittedName>
        <fullName evidence="1">PEST proteolytic signal-containing nuclear protein</fullName>
    </submittedName>
</protein>
<dbReference type="WBParaSite" id="MCU_009381-RA">
    <property type="protein sequence ID" value="MCU_009381-RA"/>
    <property type="gene ID" value="MCU_009381"/>
</dbReference>
<name>A0A5K3FM22_MESCO</name>
<evidence type="ECO:0000313" key="1">
    <source>
        <dbReference type="WBParaSite" id="MCU_009381-RA"/>
    </source>
</evidence>